<feature type="region of interest" description="Disordered" evidence="10">
    <location>
        <begin position="1266"/>
        <end position="1292"/>
    </location>
</feature>
<keyword evidence="4" id="KW-0653">Protein transport</keyword>
<evidence type="ECO:0000313" key="15">
    <source>
        <dbReference type="Proteomes" id="UP000762676"/>
    </source>
</evidence>
<evidence type="ECO:0000256" key="9">
    <source>
        <dbReference type="ARBA" id="ARBA00040174"/>
    </source>
</evidence>
<evidence type="ECO:0000256" key="4">
    <source>
        <dbReference type="ARBA" id="ARBA00022927"/>
    </source>
</evidence>
<evidence type="ECO:0000256" key="8">
    <source>
        <dbReference type="ARBA" id="ARBA00038387"/>
    </source>
</evidence>
<dbReference type="GO" id="GO:0006405">
    <property type="term" value="P:RNA export from nucleus"/>
    <property type="evidence" value="ECO:0007669"/>
    <property type="project" value="TreeGrafter"/>
</dbReference>
<evidence type="ECO:0000256" key="10">
    <source>
        <dbReference type="SAM" id="MobiDB-lite"/>
    </source>
</evidence>
<feature type="transmembrane region" description="Helical" evidence="11">
    <location>
        <begin position="1332"/>
        <end position="1354"/>
    </location>
</feature>
<keyword evidence="11" id="KW-1133">Transmembrane helix</keyword>
<keyword evidence="5" id="KW-0811">Translocation</keyword>
<dbReference type="InterPro" id="IPR044840">
    <property type="entry name" value="Nup188"/>
</dbReference>
<evidence type="ECO:0000256" key="5">
    <source>
        <dbReference type="ARBA" id="ARBA00023010"/>
    </source>
</evidence>
<dbReference type="InterPro" id="IPR048883">
    <property type="entry name" value="Nup188_N-subdom_III"/>
</dbReference>
<keyword evidence="11" id="KW-0812">Transmembrane</keyword>
<comment type="caution">
    <text evidence="14">The sequence shown here is derived from an EMBL/GenBank/DDBJ whole genome shotgun (WGS) entry which is preliminary data.</text>
</comment>
<dbReference type="Pfam" id="PF21093">
    <property type="entry name" value="Nup188_N-subdom_III"/>
    <property type="match status" value="1"/>
</dbReference>
<evidence type="ECO:0000256" key="3">
    <source>
        <dbReference type="ARBA" id="ARBA00022816"/>
    </source>
</evidence>
<dbReference type="EMBL" id="BMAT01002256">
    <property type="protein sequence ID" value="GFS03024.1"/>
    <property type="molecule type" value="Genomic_DNA"/>
</dbReference>
<comment type="similarity">
    <text evidence="8">Belongs to the Nup188 family.</text>
</comment>
<feature type="domain" description="Nucleoporin Nup188 N-terminal" evidence="12">
    <location>
        <begin position="26"/>
        <end position="152"/>
    </location>
</feature>
<dbReference type="GO" id="GO:0006606">
    <property type="term" value="P:protein import into nucleus"/>
    <property type="evidence" value="ECO:0007669"/>
    <property type="project" value="TreeGrafter"/>
</dbReference>
<keyword evidence="2" id="KW-0813">Transport</keyword>
<evidence type="ECO:0000256" key="6">
    <source>
        <dbReference type="ARBA" id="ARBA00023132"/>
    </source>
</evidence>
<dbReference type="Proteomes" id="UP000762676">
    <property type="component" value="Unassembled WGS sequence"/>
</dbReference>
<dbReference type="GO" id="GO:0017056">
    <property type="term" value="F:structural constituent of nuclear pore"/>
    <property type="evidence" value="ECO:0007669"/>
    <property type="project" value="InterPro"/>
</dbReference>
<feature type="domain" description="Nucleoporin Nup188 N-terminal subdomain III" evidence="13">
    <location>
        <begin position="489"/>
        <end position="814"/>
    </location>
</feature>
<feature type="compositionally biased region" description="Low complexity" evidence="10">
    <location>
        <begin position="1275"/>
        <end position="1288"/>
    </location>
</feature>
<evidence type="ECO:0000256" key="2">
    <source>
        <dbReference type="ARBA" id="ARBA00022448"/>
    </source>
</evidence>
<feature type="transmembrane region" description="Helical" evidence="11">
    <location>
        <begin position="1057"/>
        <end position="1074"/>
    </location>
</feature>
<name>A0AAV4I1M1_9GAST</name>
<feature type="transmembrane region" description="Helical" evidence="11">
    <location>
        <begin position="1104"/>
        <end position="1127"/>
    </location>
</feature>
<feature type="region of interest" description="Disordered" evidence="10">
    <location>
        <begin position="799"/>
        <end position="832"/>
    </location>
</feature>
<keyword evidence="15" id="KW-1185">Reference proteome</keyword>
<feature type="compositionally biased region" description="Polar residues" evidence="10">
    <location>
        <begin position="817"/>
        <end position="832"/>
    </location>
</feature>
<keyword evidence="7" id="KW-0539">Nucleus</keyword>
<evidence type="ECO:0000259" key="13">
    <source>
        <dbReference type="Pfam" id="PF21093"/>
    </source>
</evidence>
<gene>
    <name evidence="14" type="ORF">ElyMa_001138200</name>
</gene>
<evidence type="ECO:0000259" key="12">
    <source>
        <dbReference type="Pfam" id="PF10487"/>
    </source>
</evidence>
<proteinExistence type="inferred from homology"/>
<keyword evidence="11" id="KW-0472">Membrane</keyword>
<evidence type="ECO:0000256" key="7">
    <source>
        <dbReference type="ARBA" id="ARBA00023242"/>
    </source>
</evidence>
<dbReference type="GO" id="GO:0051028">
    <property type="term" value="P:mRNA transport"/>
    <property type="evidence" value="ECO:0007669"/>
    <property type="project" value="UniProtKB-KW"/>
</dbReference>
<accession>A0AAV4I1M1</accession>
<dbReference type="PANTHER" id="PTHR31431">
    <property type="entry name" value="NUCLEOPORIN NUP188 HOMOLOG"/>
    <property type="match status" value="1"/>
</dbReference>
<comment type="subcellular location">
    <subcellularLocation>
        <location evidence="1">Nucleus</location>
        <location evidence="1">Nuclear pore complex</location>
    </subcellularLocation>
</comment>
<dbReference type="GO" id="GO:0044611">
    <property type="term" value="C:nuclear pore inner ring"/>
    <property type="evidence" value="ECO:0007669"/>
    <property type="project" value="TreeGrafter"/>
</dbReference>
<feature type="transmembrane region" description="Helical" evidence="11">
    <location>
        <begin position="1148"/>
        <end position="1172"/>
    </location>
</feature>
<evidence type="ECO:0000256" key="1">
    <source>
        <dbReference type="ARBA" id="ARBA00004567"/>
    </source>
</evidence>
<sequence>MRICLGNQVLWQTISGTGFLRPANVVEQELNKNKDKLLQGLSYYKKQKTPSGEALKTRKLEKHQHDFVVKLGQFLGLDELQTYELFCSYLFTEYKGTKKELTHILNHERSSQAFMLKIEDFYHGERLYLLRCLRHILHCWQEGEHAYKDIFEKFLTQILDQNLLGKKKYDFGWGQSYKHLVDGQMEKTVQRIGYLEVLLLLEGFDLITAADESKQNNISEHVVIKDPSGMAKLESAISQLGSEPIHGPVLLGWSVLQYIRGEAEQSQDAVSSLAVAEKGMPGRGKDGSLIRMSQRLGYQALQLGVFEFLLELLEAEPFCGKSDLASVAHNLVYSMLAALLCVYHEDSLGNSEALYGIAFKLCKWAFVTEKNWMKTSEPEGLTVLYESSKLWFPLDFACFVRLNISMASSSPESARQVKRKLLRLQTYTEALDNNRAQDLQTSQDPNVFILKRDKHPFQNSGFAIERNSRGTVLQPTAIRRSLGSVNHIIRWECPYNGWQMLMAEVQELLSQVSQGAGMVQTEQLLKATMVMELVKEVLTSDPSSVPEFREILSLGYQLIARFAVLSPCPLDLVANTIQCLACAVPQLHSEVSHHLRQTGFLPFLVENIDDFAEVLSGDGVNQGLYGTILAGTECAQGVYMVTTATLDLLTQLVQASSKEGKENENLASILFILREVFPRYYKWRYVDISHRKSIGQKCLQLFHKIFSFVNVQAKPKDTAPTSGPSLRECCVFSLLFTEAGRALLEIVASGSDNVQQALSQQSSLLEGAGSDLIELIEMSLSVLNRLLLLKPPSLSGQPSPVEQALASSQHGLVPGSSGATVTAPGPTSAQSGQQRHLVATVAQYIYHRHSFRLPALATLLLKRLATVLALGWDATPVNRFTVVDRVVCRVRHYIDYPCTSFYAGRLGSKEGIVKLGFKDGFGLVGDSRDNTWEGCGLVGYFRDKTSAACKVSQVIISSAQSVIRLQDVSDKMYQQQQELGEVVSAKTSHVIAKASEVHSAAAVVDVQSKLRGTLRDVVSVVKQSILMVARGRAFSTVKQVAAYSLSVLYTLMLERRSSLACAFVVFHYFLNGLFRSALKHLLAWSCLGFSFVVAVALLSNYKLMGTLVMCVAVQVFGFRSLCGLVMLRQLCWCLHVSSKMFTFVRKGTWLVLSAVFMPAVCVVVCSEIRVVLSSSRKICYLQLFTRCSLLKEVSWLSAFVLAFGHASVRFDREMIISCTGVEPVSCRRLSIRWVVVNVMGLDVLRVLCYRDPNSVPGVLTAHVRDRNHKNPDQHSSSCSTCSSGTPSTPERHVMPTFPIPPPIPPPLPSDVDGVPPYPPPRPSSSFSTGFSITLRVIVVMIVIIVLFILLFKLLHNVDFNVKGL</sequence>
<dbReference type="InterPro" id="IPR018864">
    <property type="entry name" value="Nucleoporin_Nup188_N"/>
</dbReference>
<evidence type="ECO:0000313" key="14">
    <source>
        <dbReference type="EMBL" id="GFS03024.1"/>
    </source>
</evidence>
<reference evidence="14 15" key="1">
    <citation type="journal article" date="2021" name="Elife">
        <title>Chloroplast acquisition without the gene transfer in kleptoplastic sea slugs, Plakobranchus ocellatus.</title>
        <authorList>
            <person name="Maeda T."/>
            <person name="Takahashi S."/>
            <person name="Yoshida T."/>
            <person name="Shimamura S."/>
            <person name="Takaki Y."/>
            <person name="Nagai Y."/>
            <person name="Toyoda A."/>
            <person name="Suzuki Y."/>
            <person name="Arimoto A."/>
            <person name="Ishii H."/>
            <person name="Satoh N."/>
            <person name="Nishiyama T."/>
            <person name="Hasebe M."/>
            <person name="Maruyama T."/>
            <person name="Minagawa J."/>
            <person name="Obokata J."/>
            <person name="Shigenobu S."/>
        </authorList>
    </citation>
    <scope>NUCLEOTIDE SEQUENCE [LARGE SCALE GENOMIC DNA]</scope>
</reference>
<protein>
    <recommendedName>
        <fullName evidence="9">Nucleoporin NUP188</fullName>
    </recommendedName>
</protein>
<feature type="transmembrane region" description="Helical" evidence="11">
    <location>
        <begin position="1081"/>
        <end position="1098"/>
    </location>
</feature>
<organism evidence="14 15">
    <name type="scientific">Elysia marginata</name>
    <dbReference type="NCBI Taxonomy" id="1093978"/>
    <lineage>
        <taxon>Eukaryota</taxon>
        <taxon>Metazoa</taxon>
        <taxon>Spiralia</taxon>
        <taxon>Lophotrochozoa</taxon>
        <taxon>Mollusca</taxon>
        <taxon>Gastropoda</taxon>
        <taxon>Heterobranchia</taxon>
        <taxon>Euthyneura</taxon>
        <taxon>Panpulmonata</taxon>
        <taxon>Sacoglossa</taxon>
        <taxon>Placobranchoidea</taxon>
        <taxon>Plakobranchidae</taxon>
        <taxon>Elysia</taxon>
    </lineage>
</organism>
<keyword evidence="6" id="KW-0906">Nuclear pore complex</keyword>
<dbReference type="Pfam" id="PF10487">
    <property type="entry name" value="Nup188_N"/>
    <property type="match status" value="1"/>
</dbReference>
<dbReference type="PANTHER" id="PTHR31431:SF1">
    <property type="entry name" value="NUCLEOPORIN NUP188"/>
    <property type="match status" value="1"/>
</dbReference>
<keyword evidence="3" id="KW-0509">mRNA transport</keyword>
<evidence type="ECO:0000256" key="11">
    <source>
        <dbReference type="SAM" id="Phobius"/>
    </source>
</evidence>